<dbReference type="InterPro" id="IPR001036">
    <property type="entry name" value="Acrflvin-R"/>
</dbReference>
<dbReference type="PRINTS" id="PR00702">
    <property type="entry name" value="ACRIFLAVINRP"/>
</dbReference>
<dbReference type="Pfam" id="PF00873">
    <property type="entry name" value="ACR_tran"/>
    <property type="match status" value="1"/>
</dbReference>
<dbReference type="Gene3D" id="3.30.70.1440">
    <property type="entry name" value="Multidrug efflux transporter AcrB pore domain"/>
    <property type="match status" value="1"/>
</dbReference>
<feature type="transmembrane region" description="Helical" evidence="1">
    <location>
        <begin position="860"/>
        <end position="879"/>
    </location>
</feature>
<evidence type="ECO:0000313" key="2">
    <source>
        <dbReference type="EMBL" id="MDQ0492631.1"/>
    </source>
</evidence>
<feature type="transmembrane region" description="Helical" evidence="1">
    <location>
        <begin position="915"/>
        <end position="937"/>
    </location>
</feature>
<evidence type="ECO:0000313" key="3">
    <source>
        <dbReference type="Proteomes" id="UP001242811"/>
    </source>
</evidence>
<keyword evidence="1" id="KW-1133">Transmembrane helix</keyword>
<feature type="transmembrane region" description="Helical" evidence="1">
    <location>
        <begin position="886"/>
        <end position="909"/>
    </location>
</feature>
<comment type="caution">
    <text evidence="2">The sequence shown here is derived from an EMBL/GenBank/DDBJ whole genome shotgun (WGS) entry which is preliminary data.</text>
</comment>
<proteinExistence type="predicted"/>
<accession>A0ABU0KT67</accession>
<dbReference type="Gene3D" id="3.30.70.1430">
    <property type="entry name" value="Multidrug efflux transporter AcrB pore domain"/>
    <property type="match status" value="2"/>
</dbReference>
<dbReference type="Gene3D" id="1.20.1640.10">
    <property type="entry name" value="Multidrug efflux transporter AcrB transmembrane domain"/>
    <property type="match status" value="2"/>
</dbReference>
<dbReference type="Proteomes" id="UP001242811">
    <property type="component" value="Unassembled WGS sequence"/>
</dbReference>
<feature type="transmembrane region" description="Helical" evidence="1">
    <location>
        <begin position="355"/>
        <end position="375"/>
    </location>
</feature>
<feature type="transmembrane region" description="Helical" evidence="1">
    <location>
        <begin position="381"/>
        <end position="406"/>
    </location>
</feature>
<feature type="transmembrane region" description="Helical" evidence="1">
    <location>
        <begin position="426"/>
        <end position="446"/>
    </location>
</feature>
<feature type="transmembrane region" description="Helical" evidence="1">
    <location>
        <begin position="989"/>
        <end position="1015"/>
    </location>
</feature>
<feature type="transmembrane region" description="Helical" evidence="1">
    <location>
        <begin position="12"/>
        <end position="32"/>
    </location>
</feature>
<dbReference type="InterPro" id="IPR027463">
    <property type="entry name" value="AcrB_DN_DC_subdom"/>
</dbReference>
<keyword evidence="3" id="KW-1185">Reference proteome</keyword>
<dbReference type="SUPFAM" id="SSF82693">
    <property type="entry name" value="Multidrug efflux transporter AcrB pore domain, PN1, PN2, PC1 and PC2 subdomains"/>
    <property type="match status" value="3"/>
</dbReference>
<dbReference type="SUPFAM" id="SSF82714">
    <property type="entry name" value="Multidrug efflux transporter AcrB TolC docking domain, DN and DC subdomains"/>
    <property type="match status" value="2"/>
</dbReference>
<dbReference type="PANTHER" id="PTHR32063">
    <property type="match status" value="1"/>
</dbReference>
<feature type="transmembrane region" description="Helical" evidence="1">
    <location>
        <begin position="533"/>
        <end position="551"/>
    </location>
</feature>
<dbReference type="SUPFAM" id="SSF82866">
    <property type="entry name" value="Multidrug efflux transporter AcrB transmembrane domain"/>
    <property type="match status" value="2"/>
</dbReference>
<gene>
    <name evidence="2" type="ORF">QOZ95_000780</name>
</gene>
<dbReference type="PANTHER" id="PTHR32063:SF0">
    <property type="entry name" value="SWARMING MOTILITY PROTEIN SWRC"/>
    <property type="match status" value="1"/>
</dbReference>
<feature type="transmembrane region" description="Helical" evidence="1">
    <location>
        <begin position="329"/>
        <end position="348"/>
    </location>
</feature>
<dbReference type="RefSeq" id="WP_152379650.1">
    <property type="nucleotide sequence ID" value="NZ_CP045298.1"/>
</dbReference>
<sequence>MSQFSIRRPVTVFMLIVALLIGGGIFSLRLPVEYMPDLKLPIAVVVTSMPNSTPTEVEKLVTKPIEKSLASIENVDNIQSQSSEGSSMVIVYFNWGVDINQATLDMRDKIDGVRGSLPKAANSPRVIKADINAKPVVTLAFTGNQDINTLKPIAKDIIEPRLERISGVASANMSGGQERLVKITVDQAKLQSYGITLDQISQALSANNVAGSAGSVYRGNTQIQLRVQGEYKAVSEMGETPIPVGKGSVKLKDIATVEDSVEEVTTISTFNGKPSINISVNKATGGNTLEIANSVKESLDSIRKDLPPGTQLEMVTDSSKPIRDSVHSLIEHAILGLIIAAIVLLLFLNSTRSMIIATIVIPISFVATFMMMYFSGQTINVISLSGLLLGLGSFVDFAVVIIENIFRQRHEGKSMLQGAIDGSKQVGNAVMASALAQIVVFLPVVFVDGLAGALFKPLALTVIFSHIAALLVSLLIVPMLSSRWLPTVPDESLYSSGTYKGINPIIWFNIGFEKFKGGYRRVLNWGINHRKSVLIIILLMFIAAGSLGSMVKLDFIPKADQGEFSIDVKMPNGTVLKETNEVVQGIEKEILKIPDLDKMTVTVGSGGTSGWSGATPTDSAELSVTLKDGRIQATDDVVAELRKKFDSIPDAEITIQSATGTSTSGSAVSINLKGDDIDVLRELSDNLVTDVKKIPGTVNVKSSLSAVREEYEINVNRELASRYGLSATQILSNVNTSFNGSVATSYRTGEDQIDVRISLPEQDRHDFSYLQSLRITTAQGIDVPLSSVASIDKRAVPDTVSRQDQTRQVNITADLDGSVDLGTVNQKIDALLKSTHFPEGYGLDTDGGQTQQMMESFKNLGIAILLSVVLIYMVMAGQFESLLTPFVIMFSIPPTLIGVLIGLVVTGASVSVPAFTGYIMLVGLVVNNAIVMIDFIIQLRKEGQDRDEAIIHGASERLRPILMTTLATVLALIPMAFATGNGNESQAPMAVVVVFGLSFASIITLILVPVVYVIMDNRIEKRKERKLKRQAKRELKKQTKLQQKNVHI</sequence>
<feature type="transmembrane region" description="Helical" evidence="1">
    <location>
        <begin position="958"/>
        <end position="977"/>
    </location>
</feature>
<keyword evidence="1" id="KW-0812">Transmembrane</keyword>
<feature type="transmembrane region" description="Helical" evidence="1">
    <location>
        <begin position="458"/>
        <end position="477"/>
    </location>
</feature>
<keyword evidence="1" id="KW-0472">Membrane</keyword>
<organism evidence="2 3">
    <name type="scientific">Paenibacillus brasilensis</name>
    <dbReference type="NCBI Taxonomy" id="128574"/>
    <lineage>
        <taxon>Bacteria</taxon>
        <taxon>Bacillati</taxon>
        <taxon>Bacillota</taxon>
        <taxon>Bacilli</taxon>
        <taxon>Bacillales</taxon>
        <taxon>Paenibacillaceae</taxon>
        <taxon>Paenibacillus</taxon>
    </lineage>
</organism>
<protein>
    <submittedName>
        <fullName evidence="2">HAE1 family hydrophobic/amphiphilic exporter-1</fullName>
    </submittedName>
</protein>
<dbReference type="Gene3D" id="3.30.70.1320">
    <property type="entry name" value="Multidrug efflux transporter AcrB pore domain like"/>
    <property type="match status" value="1"/>
</dbReference>
<name>A0ABU0KT67_9BACL</name>
<dbReference type="Gene3D" id="3.30.2090.10">
    <property type="entry name" value="Multidrug efflux transporter AcrB TolC docking domain, DN and DC subdomains"/>
    <property type="match status" value="2"/>
</dbReference>
<dbReference type="EMBL" id="JAUSWA010000003">
    <property type="protein sequence ID" value="MDQ0492631.1"/>
    <property type="molecule type" value="Genomic_DNA"/>
</dbReference>
<reference evidence="2 3" key="1">
    <citation type="submission" date="2023-07" db="EMBL/GenBank/DDBJ databases">
        <title>Genomic Encyclopedia of Type Strains, Phase IV (KMG-IV): sequencing the most valuable type-strain genomes for metagenomic binning, comparative biology and taxonomic classification.</title>
        <authorList>
            <person name="Goeker M."/>
        </authorList>
    </citation>
    <scope>NUCLEOTIDE SEQUENCE [LARGE SCALE GENOMIC DNA]</scope>
    <source>
        <strain evidence="2 3">DSM 14914</strain>
    </source>
</reference>
<evidence type="ECO:0000256" key="1">
    <source>
        <dbReference type="SAM" id="Phobius"/>
    </source>
</evidence>